<dbReference type="InterPro" id="IPR016181">
    <property type="entry name" value="Acyl_CoA_acyltransferase"/>
</dbReference>
<dbReference type="Proteomes" id="UP000321617">
    <property type="component" value="Unassembled WGS sequence"/>
</dbReference>
<comment type="caution">
    <text evidence="2">The sequence shown here is derived from an EMBL/GenBank/DDBJ whole genome shotgun (WGS) entry which is preliminary data.</text>
</comment>
<dbReference type="CDD" id="cd04301">
    <property type="entry name" value="NAT_SF"/>
    <property type="match status" value="1"/>
</dbReference>
<dbReference type="AlphaFoldDB" id="A0A562VEN6"/>
<dbReference type="OrthoDB" id="3771710at2"/>
<keyword evidence="3" id="KW-1185">Reference proteome</keyword>
<evidence type="ECO:0000313" key="3">
    <source>
        <dbReference type="Proteomes" id="UP000321617"/>
    </source>
</evidence>
<organism evidence="2 3">
    <name type="scientific">Stackebrandtia albiflava</name>
    <dbReference type="NCBI Taxonomy" id="406432"/>
    <lineage>
        <taxon>Bacteria</taxon>
        <taxon>Bacillati</taxon>
        <taxon>Actinomycetota</taxon>
        <taxon>Actinomycetes</taxon>
        <taxon>Glycomycetales</taxon>
        <taxon>Glycomycetaceae</taxon>
        <taxon>Stackebrandtia</taxon>
    </lineage>
</organism>
<dbReference type="RefSeq" id="WP_147136609.1">
    <property type="nucleotide sequence ID" value="NZ_BAABIJ010000001.1"/>
</dbReference>
<protein>
    <submittedName>
        <fullName evidence="2">Acetyltransferase (GNAT) family protein</fullName>
    </submittedName>
</protein>
<dbReference type="SUPFAM" id="SSF55729">
    <property type="entry name" value="Acyl-CoA N-acyltransferases (Nat)"/>
    <property type="match status" value="1"/>
</dbReference>
<dbReference type="EMBL" id="VLLL01000005">
    <property type="protein sequence ID" value="TWJ16342.1"/>
    <property type="molecule type" value="Genomic_DNA"/>
</dbReference>
<sequence>MIASRRLTDPVRDLPRLRELAARLWGPDARIHPGELIWMRFQHTGREPEWPTAWWEQDGRPVAWAWLDLSGGFQFQVDPAFPGLAGEVVDWCAAEAGGAALTATIRDAETWAARALLERGFTRRDGGPFFVHMRRDLTDVPEPWVPAGYRLRPVRDASDAPGRAAVHRAAFSLPGLPPSRVDTAAYRELMRQPGYLPGLDWIVEHDGEPVAFCLVWYDARIDTVCLEPVGCAPEHRRHGLATAAILAALRAARTLGARHARVCARGDDAYPSARALYGSIGFRAYGVNHGYHRPAADGS</sequence>
<dbReference type="GO" id="GO:0016747">
    <property type="term" value="F:acyltransferase activity, transferring groups other than amino-acyl groups"/>
    <property type="evidence" value="ECO:0007669"/>
    <property type="project" value="InterPro"/>
</dbReference>
<feature type="domain" description="N-acetyltransferase" evidence="1">
    <location>
        <begin position="149"/>
        <end position="299"/>
    </location>
</feature>
<dbReference type="Gene3D" id="3.40.630.30">
    <property type="match status" value="1"/>
</dbReference>
<accession>A0A562VEN6</accession>
<reference evidence="2 3" key="1">
    <citation type="journal article" date="2013" name="Stand. Genomic Sci.">
        <title>Genomic Encyclopedia of Type Strains, Phase I: The one thousand microbial genomes (KMG-I) project.</title>
        <authorList>
            <person name="Kyrpides N.C."/>
            <person name="Woyke T."/>
            <person name="Eisen J.A."/>
            <person name="Garrity G."/>
            <person name="Lilburn T.G."/>
            <person name="Beck B.J."/>
            <person name="Whitman W.B."/>
            <person name="Hugenholtz P."/>
            <person name="Klenk H.P."/>
        </authorList>
    </citation>
    <scope>NUCLEOTIDE SEQUENCE [LARGE SCALE GENOMIC DNA]</scope>
    <source>
        <strain evidence="2 3">DSM 45044</strain>
    </source>
</reference>
<evidence type="ECO:0000259" key="1">
    <source>
        <dbReference type="PROSITE" id="PS51186"/>
    </source>
</evidence>
<name>A0A562VEN6_9ACTN</name>
<proteinExistence type="predicted"/>
<gene>
    <name evidence="2" type="ORF">LX16_2071</name>
</gene>
<dbReference type="InterPro" id="IPR000182">
    <property type="entry name" value="GNAT_dom"/>
</dbReference>
<keyword evidence="2" id="KW-0808">Transferase</keyword>
<evidence type="ECO:0000313" key="2">
    <source>
        <dbReference type="EMBL" id="TWJ16342.1"/>
    </source>
</evidence>
<dbReference type="PROSITE" id="PS51186">
    <property type="entry name" value="GNAT"/>
    <property type="match status" value="1"/>
</dbReference>
<dbReference type="Pfam" id="PF00583">
    <property type="entry name" value="Acetyltransf_1"/>
    <property type="match status" value="1"/>
</dbReference>